<accession>A0AAU9WY90</accession>
<dbReference type="EMBL" id="CALNXJ010000024">
    <property type="protein sequence ID" value="CAH3130147.1"/>
    <property type="molecule type" value="Genomic_DNA"/>
</dbReference>
<feature type="non-terminal residue" evidence="1">
    <location>
        <position position="1"/>
    </location>
</feature>
<name>A0AAU9WY90_9CNID</name>
<evidence type="ECO:0000313" key="2">
    <source>
        <dbReference type="Proteomes" id="UP001159428"/>
    </source>
</evidence>
<proteinExistence type="predicted"/>
<protein>
    <recommendedName>
        <fullName evidence="3">Ubiquitin carboxyl-terminal hydrolase</fullName>
    </recommendedName>
</protein>
<evidence type="ECO:0000313" key="1">
    <source>
        <dbReference type="EMBL" id="CAH3130147.1"/>
    </source>
</evidence>
<dbReference type="Proteomes" id="UP001159428">
    <property type="component" value="Unassembled WGS sequence"/>
</dbReference>
<dbReference type="AlphaFoldDB" id="A0AAU9WY90"/>
<sequence length="151" mass="16758">NAQQVQFLCLLIYSAAREGVQQFLEMILSTSAGRLVFDAYKDSRPLPEVVARDYGHNETACYLEGVTKRFSVEISASNEYPKKINWSELAQAAAEEAQKFNAENESCHLISVLSKDARYLGDLETSSSEPHSSGSEDDISITSRRGISLFI</sequence>
<keyword evidence="2" id="KW-1185">Reference proteome</keyword>
<reference evidence="1 2" key="1">
    <citation type="submission" date="2022-05" db="EMBL/GenBank/DDBJ databases">
        <authorList>
            <consortium name="Genoscope - CEA"/>
            <person name="William W."/>
        </authorList>
    </citation>
    <scope>NUCLEOTIDE SEQUENCE [LARGE SCALE GENOMIC DNA]</scope>
</reference>
<comment type="caution">
    <text evidence="1">The sequence shown here is derived from an EMBL/GenBank/DDBJ whole genome shotgun (WGS) entry which is preliminary data.</text>
</comment>
<organism evidence="1 2">
    <name type="scientific">Pocillopora meandrina</name>
    <dbReference type="NCBI Taxonomy" id="46732"/>
    <lineage>
        <taxon>Eukaryota</taxon>
        <taxon>Metazoa</taxon>
        <taxon>Cnidaria</taxon>
        <taxon>Anthozoa</taxon>
        <taxon>Hexacorallia</taxon>
        <taxon>Scleractinia</taxon>
        <taxon>Astrocoeniina</taxon>
        <taxon>Pocilloporidae</taxon>
        <taxon>Pocillopora</taxon>
    </lineage>
</organism>
<evidence type="ECO:0008006" key="3">
    <source>
        <dbReference type="Google" id="ProtNLM"/>
    </source>
</evidence>
<gene>
    <name evidence="1" type="ORF">PMEA_00013839</name>
</gene>